<keyword evidence="4 7" id="KW-0812">Transmembrane</keyword>
<name>A0AAE0C0P7_9CHLO</name>
<evidence type="ECO:0000256" key="1">
    <source>
        <dbReference type="ARBA" id="ARBA00004651"/>
    </source>
</evidence>
<evidence type="ECO:0000259" key="8">
    <source>
        <dbReference type="Pfam" id="PF00892"/>
    </source>
</evidence>
<gene>
    <name evidence="9" type="ORF">CYMTET_45232</name>
</gene>
<dbReference type="PANTHER" id="PTHR42920">
    <property type="entry name" value="OS03G0707200 PROTEIN-RELATED"/>
    <property type="match status" value="1"/>
</dbReference>
<comment type="caution">
    <text evidence="9">The sequence shown here is derived from an EMBL/GenBank/DDBJ whole genome shotgun (WGS) entry which is preliminary data.</text>
</comment>
<feature type="domain" description="EamA" evidence="8">
    <location>
        <begin position="164"/>
        <end position="288"/>
    </location>
</feature>
<evidence type="ECO:0000256" key="5">
    <source>
        <dbReference type="ARBA" id="ARBA00022989"/>
    </source>
</evidence>
<dbReference type="PANTHER" id="PTHR42920:SF5">
    <property type="entry name" value="EAMA DOMAIN-CONTAINING PROTEIN"/>
    <property type="match status" value="1"/>
</dbReference>
<comment type="subcellular location">
    <subcellularLocation>
        <location evidence="1">Cell membrane</location>
        <topology evidence="1">Multi-pass membrane protein</topology>
    </subcellularLocation>
</comment>
<accession>A0AAE0C0P7</accession>
<keyword evidence="10" id="KW-1185">Reference proteome</keyword>
<evidence type="ECO:0000256" key="2">
    <source>
        <dbReference type="ARBA" id="ARBA00007635"/>
    </source>
</evidence>
<evidence type="ECO:0000313" key="10">
    <source>
        <dbReference type="Proteomes" id="UP001190700"/>
    </source>
</evidence>
<evidence type="ECO:0000313" key="9">
    <source>
        <dbReference type="EMBL" id="KAK3245187.1"/>
    </source>
</evidence>
<dbReference type="Pfam" id="PF00892">
    <property type="entry name" value="EamA"/>
    <property type="match status" value="2"/>
</dbReference>
<dbReference type="EMBL" id="LGRX02030924">
    <property type="protein sequence ID" value="KAK3245187.1"/>
    <property type="molecule type" value="Genomic_DNA"/>
</dbReference>
<dbReference type="SUPFAM" id="SSF103481">
    <property type="entry name" value="Multidrug resistance efflux transporter EmrE"/>
    <property type="match status" value="2"/>
</dbReference>
<evidence type="ECO:0000256" key="4">
    <source>
        <dbReference type="ARBA" id="ARBA00022692"/>
    </source>
</evidence>
<dbReference type="InterPro" id="IPR037185">
    <property type="entry name" value="EmrE-like"/>
</dbReference>
<evidence type="ECO:0000256" key="6">
    <source>
        <dbReference type="ARBA" id="ARBA00023136"/>
    </source>
</evidence>
<keyword evidence="5 7" id="KW-1133">Transmembrane helix</keyword>
<feature type="transmembrane region" description="Helical" evidence="7">
    <location>
        <begin position="334"/>
        <end position="354"/>
    </location>
</feature>
<dbReference type="InterPro" id="IPR000620">
    <property type="entry name" value="EamA_dom"/>
</dbReference>
<evidence type="ECO:0000256" key="3">
    <source>
        <dbReference type="ARBA" id="ARBA00022475"/>
    </source>
</evidence>
<evidence type="ECO:0000256" key="7">
    <source>
        <dbReference type="SAM" id="Phobius"/>
    </source>
</evidence>
<feature type="transmembrane region" description="Helical" evidence="7">
    <location>
        <begin position="243"/>
        <end position="263"/>
    </location>
</feature>
<organism evidence="9 10">
    <name type="scientific">Cymbomonas tetramitiformis</name>
    <dbReference type="NCBI Taxonomy" id="36881"/>
    <lineage>
        <taxon>Eukaryota</taxon>
        <taxon>Viridiplantae</taxon>
        <taxon>Chlorophyta</taxon>
        <taxon>Pyramimonadophyceae</taxon>
        <taxon>Pyramimonadales</taxon>
        <taxon>Pyramimonadaceae</taxon>
        <taxon>Cymbomonas</taxon>
    </lineage>
</organism>
<keyword evidence="6 7" id="KW-0472">Membrane</keyword>
<feature type="transmembrane region" description="Helical" evidence="7">
    <location>
        <begin position="306"/>
        <end position="322"/>
    </location>
</feature>
<reference evidence="9 10" key="1">
    <citation type="journal article" date="2015" name="Genome Biol. Evol.">
        <title>Comparative Genomics of a Bacterivorous Green Alga Reveals Evolutionary Causalities and Consequences of Phago-Mixotrophic Mode of Nutrition.</title>
        <authorList>
            <person name="Burns J.A."/>
            <person name="Paasch A."/>
            <person name="Narechania A."/>
            <person name="Kim E."/>
        </authorList>
    </citation>
    <scope>NUCLEOTIDE SEQUENCE [LARGE SCALE GENOMIC DNA]</scope>
    <source>
        <strain evidence="9 10">PLY_AMNH</strain>
    </source>
</reference>
<dbReference type="Proteomes" id="UP001190700">
    <property type="component" value="Unassembled WGS sequence"/>
</dbReference>
<protein>
    <recommendedName>
        <fullName evidence="8">EamA domain-containing protein</fullName>
    </recommendedName>
</protein>
<proteinExistence type="inferred from homology"/>
<comment type="similarity">
    <text evidence="2">Belongs to the drug/metabolite transporter (DMT) superfamily. Plant drug/metabolite exporter (P-DME) (TC 2.A.7.4) family.</text>
</comment>
<dbReference type="AlphaFoldDB" id="A0AAE0C0P7"/>
<feature type="transmembrane region" description="Helical" evidence="7">
    <location>
        <begin position="275"/>
        <end position="294"/>
    </location>
</feature>
<dbReference type="InterPro" id="IPR051258">
    <property type="entry name" value="Diverse_Substrate_Transporter"/>
</dbReference>
<feature type="domain" description="EamA" evidence="8">
    <location>
        <begin position="303"/>
        <end position="456"/>
    </location>
</feature>
<sequence length="474" mass="49790">MTSSFRDPRATFRNVSAVTSVNVEGPTASFFARCPSLRARKQILRRGTSQTRHNQAQSSHRPLHTGYLKCAKPSRASLGANRLKAVTDEITRNPSVESEDVDEKHSEAVVCARGICVLADEDFAEPPSELCTVDFETETLVCEPNPEAESNSMFSVDFLWPRGLLLACSVLYGTNFPLGKLMNEGLPASSATSARMLLAAVALSPFLPKLSPEIRNQAILCGCFTSLGYITQSLALIDTPASTVSFLGALTVLVCPALEAVINNRPLGLRDAPQVWLAAVLALVGVGFLELSGVDGAAGGPGIGDFYSVLQAVGFGTSFFLTEKMMAKNPTQALPITAMQVGVCAVLAGIWAVGDTVLLRPGTEMFAIPSTVLDVFGPDAAARNVGIAVLWTGLITTAANRLGETTALGKVTSAEASVLLATEPLWAAVFAALFLGEVIGTSDIVGGALMIAACLANSLKPEQLNAFIPGSSEK</sequence>
<dbReference type="GO" id="GO:0005886">
    <property type="term" value="C:plasma membrane"/>
    <property type="evidence" value="ECO:0007669"/>
    <property type="project" value="UniProtKB-SubCell"/>
</dbReference>
<keyword evidence="3" id="KW-1003">Cell membrane</keyword>